<dbReference type="InterPro" id="IPR051157">
    <property type="entry name" value="PDH/Transketolase"/>
</dbReference>
<proteinExistence type="inferred from homology"/>
<dbReference type="Gene3D" id="3.40.50.970">
    <property type="match status" value="1"/>
</dbReference>
<dbReference type="Gene3D" id="3.40.50.920">
    <property type="match status" value="1"/>
</dbReference>
<evidence type="ECO:0000256" key="1">
    <source>
        <dbReference type="ARBA" id="ARBA00001964"/>
    </source>
</evidence>
<dbReference type="PANTHER" id="PTHR43825:SF1">
    <property type="entry name" value="TRANSKETOLASE-LIKE PYRIMIDINE-BINDING DOMAIN-CONTAINING PROTEIN"/>
    <property type="match status" value="1"/>
</dbReference>
<feature type="domain" description="Transketolase-like pyrimidine-binding" evidence="5">
    <location>
        <begin position="2"/>
        <end position="168"/>
    </location>
</feature>
<dbReference type="InterPro" id="IPR009014">
    <property type="entry name" value="Transketo_C/PFOR_II"/>
</dbReference>
<dbReference type="Pfam" id="PF02780">
    <property type="entry name" value="Transketolase_C"/>
    <property type="match status" value="1"/>
</dbReference>
<name>A0A1G9B4T5_9BACT</name>
<sequence length="310" mass="33665">MENMRDAFGKILTELAGQRDDFVVLDADVAGGTGTYHFREAYPDRFIQCGIAEQNMFSMAAGLAESGIIPIVTCYAVFASMRALEQARNSIAYPEFNVKIAASHLGLDVGPDGATHQALEDIAIYRSIPKMSVVSPADPIELKALMPYLLDNTGPLYLRTGRSPLPNVFDENTFFEHGKAHVLREGNDATIMAVGVMVHRALKAAEHLAKEGISCRVLNMSWLKPMDEAAVIKAAKETGAIVTCEDHNKYGGLGGAVMEIVCENVPVPVERVAVNDIFGASGEPEDLAKEYGLTSEDIVKAVHRTLTRKR</sequence>
<dbReference type="OrthoDB" id="9803371at2"/>
<gene>
    <name evidence="6" type="ORF">SAMN05660337_0157</name>
</gene>
<dbReference type="RefSeq" id="WP_092157277.1">
    <property type="nucleotide sequence ID" value="NZ_FNGA01000001.1"/>
</dbReference>
<evidence type="ECO:0000256" key="2">
    <source>
        <dbReference type="ARBA" id="ARBA00007131"/>
    </source>
</evidence>
<comment type="similarity">
    <text evidence="2">Belongs to the transketolase family.</text>
</comment>
<dbReference type="InterPro" id="IPR033248">
    <property type="entry name" value="Transketolase_C"/>
</dbReference>
<keyword evidence="7" id="KW-1185">Reference proteome</keyword>
<dbReference type="SUPFAM" id="SSF52518">
    <property type="entry name" value="Thiamin diphosphate-binding fold (THDP-binding)"/>
    <property type="match status" value="1"/>
</dbReference>
<protein>
    <submittedName>
        <fullName evidence="6">Transketolase</fullName>
    </submittedName>
</protein>
<evidence type="ECO:0000256" key="4">
    <source>
        <dbReference type="ARBA" id="ARBA00023052"/>
    </source>
</evidence>
<dbReference type="InterPro" id="IPR029061">
    <property type="entry name" value="THDP-binding"/>
</dbReference>
<dbReference type="CDD" id="cd07033">
    <property type="entry name" value="TPP_PYR_DXS_TK_like"/>
    <property type="match status" value="1"/>
</dbReference>
<keyword evidence="3" id="KW-0808">Transferase</keyword>
<evidence type="ECO:0000259" key="5">
    <source>
        <dbReference type="SMART" id="SM00861"/>
    </source>
</evidence>
<dbReference type="STRING" id="246191.SAMN05660337_0157"/>
<evidence type="ECO:0000256" key="3">
    <source>
        <dbReference type="ARBA" id="ARBA00022679"/>
    </source>
</evidence>
<organism evidence="6 7">
    <name type="scientific">Maridesulfovibrio ferrireducens</name>
    <dbReference type="NCBI Taxonomy" id="246191"/>
    <lineage>
        <taxon>Bacteria</taxon>
        <taxon>Pseudomonadati</taxon>
        <taxon>Thermodesulfobacteriota</taxon>
        <taxon>Desulfovibrionia</taxon>
        <taxon>Desulfovibrionales</taxon>
        <taxon>Desulfovibrionaceae</taxon>
        <taxon>Maridesulfovibrio</taxon>
    </lineage>
</organism>
<dbReference type="SMART" id="SM00861">
    <property type="entry name" value="Transket_pyr"/>
    <property type="match status" value="1"/>
</dbReference>
<keyword evidence="4" id="KW-0786">Thiamine pyrophosphate</keyword>
<evidence type="ECO:0000313" key="7">
    <source>
        <dbReference type="Proteomes" id="UP000199053"/>
    </source>
</evidence>
<reference evidence="7" key="1">
    <citation type="submission" date="2016-10" db="EMBL/GenBank/DDBJ databases">
        <authorList>
            <person name="Varghese N."/>
            <person name="Submissions S."/>
        </authorList>
    </citation>
    <scope>NUCLEOTIDE SEQUENCE [LARGE SCALE GENOMIC DNA]</scope>
    <source>
        <strain evidence="7">DSM 16995</strain>
    </source>
</reference>
<dbReference type="EMBL" id="FNGA01000001">
    <property type="protein sequence ID" value="SDK34566.1"/>
    <property type="molecule type" value="Genomic_DNA"/>
</dbReference>
<accession>A0A1G9B4T5</accession>
<dbReference type="InterPro" id="IPR005475">
    <property type="entry name" value="Transketolase-like_Pyr-bd"/>
</dbReference>
<dbReference type="SUPFAM" id="SSF52922">
    <property type="entry name" value="TK C-terminal domain-like"/>
    <property type="match status" value="1"/>
</dbReference>
<dbReference type="PANTHER" id="PTHR43825">
    <property type="entry name" value="PYRUVATE DEHYDROGENASE E1 COMPONENT"/>
    <property type="match status" value="1"/>
</dbReference>
<evidence type="ECO:0000313" key="6">
    <source>
        <dbReference type="EMBL" id="SDK34566.1"/>
    </source>
</evidence>
<dbReference type="Pfam" id="PF02779">
    <property type="entry name" value="Transket_pyr"/>
    <property type="match status" value="1"/>
</dbReference>
<dbReference type="Proteomes" id="UP000199053">
    <property type="component" value="Unassembled WGS sequence"/>
</dbReference>
<dbReference type="AlphaFoldDB" id="A0A1G9B4T5"/>
<comment type="cofactor">
    <cofactor evidence="1">
        <name>thiamine diphosphate</name>
        <dbReference type="ChEBI" id="CHEBI:58937"/>
    </cofactor>
</comment>
<dbReference type="FunFam" id="3.40.50.970:FF:000129">
    <property type="entry name" value="Transketolase"/>
    <property type="match status" value="1"/>
</dbReference>
<dbReference type="PROSITE" id="PS00802">
    <property type="entry name" value="TRANSKETOLASE_2"/>
    <property type="match status" value="1"/>
</dbReference>
<dbReference type="InterPro" id="IPR020826">
    <property type="entry name" value="Transketolase_BS"/>
</dbReference>
<dbReference type="GO" id="GO:0016740">
    <property type="term" value="F:transferase activity"/>
    <property type="evidence" value="ECO:0007669"/>
    <property type="project" value="UniProtKB-KW"/>
</dbReference>